<dbReference type="Proteomes" id="UP000054845">
    <property type="component" value="Unassembled WGS sequence"/>
</dbReference>
<feature type="signal peptide" evidence="1">
    <location>
        <begin position="1"/>
        <end position="22"/>
    </location>
</feature>
<protein>
    <submittedName>
        <fullName evidence="2">Uncharacterized protein</fullName>
    </submittedName>
</protein>
<name>A0A0P1BLQ2_9BASI</name>
<reference evidence="2 3" key="1">
    <citation type="submission" date="2014-09" db="EMBL/GenBank/DDBJ databases">
        <authorList>
            <person name="Magalhaes I.L.F."/>
            <person name="Oliveira U."/>
            <person name="Santos F.R."/>
            <person name="Vidigal T.H.D.A."/>
            <person name="Brescovit A.D."/>
            <person name="Santos A.J."/>
        </authorList>
    </citation>
    <scope>NUCLEOTIDE SEQUENCE [LARGE SCALE GENOMIC DNA]</scope>
</reference>
<proteinExistence type="predicted"/>
<evidence type="ECO:0000256" key="1">
    <source>
        <dbReference type="SAM" id="SignalP"/>
    </source>
</evidence>
<evidence type="ECO:0000313" key="3">
    <source>
        <dbReference type="Proteomes" id="UP000054845"/>
    </source>
</evidence>
<accession>A0A0P1BLQ2</accession>
<sequence length="125" mass="13045">MRPTVISAMLSAISLGITVVAAHNICAETLDEVKGWDASLTLPAISTSLAAAIPIAQKSWQDACAKQAHGRPKTANMSGPGLKGHKVAGTKWLDLTASCIINGQEMFFVVASNLLPQIICPPTPP</sequence>
<dbReference type="AlphaFoldDB" id="A0A0P1BLQ2"/>
<keyword evidence="1" id="KW-0732">Signal</keyword>
<organism evidence="2 3">
    <name type="scientific">Ceraceosorus bombacis</name>
    <dbReference type="NCBI Taxonomy" id="401625"/>
    <lineage>
        <taxon>Eukaryota</taxon>
        <taxon>Fungi</taxon>
        <taxon>Dikarya</taxon>
        <taxon>Basidiomycota</taxon>
        <taxon>Ustilaginomycotina</taxon>
        <taxon>Exobasidiomycetes</taxon>
        <taxon>Ceraceosorales</taxon>
        <taxon>Ceraceosoraceae</taxon>
        <taxon>Ceraceosorus</taxon>
    </lineage>
</organism>
<dbReference type="EMBL" id="CCYA01000254">
    <property type="protein sequence ID" value="CEH17001.1"/>
    <property type="molecule type" value="Genomic_DNA"/>
</dbReference>
<evidence type="ECO:0000313" key="2">
    <source>
        <dbReference type="EMBL" id="CEH17001.1"/>
    </source>
</evidence>
<feature type="chain" id="PRO_5006059616" evidence="1">
    <location>
        <begin position="23"/>
        <end position="125"/>
    </location>
</feature>
<keyword evidence="3" id="KW-1185">Reference proteome</keyword>